<evidence type="ECO:0000259" key="10">
    <source>
        <dbReference type="SMART" id="SM00762"/>
    </source>
</evidence>
<dbReference type="InterPro" id="IPR027417">
    <property type="entry name" value="P-loop_NTPase"/>
</dbReference>
<evidence type="ECO:0000256" key="5">
    <source>
        <dbReference type="ARBA" id="ARBA00022840"/>
    </source>
</evidence>
<evidence type="ECO:0000256" key="6">
    <source>
        <dbReference type="ARBA" id="ARBA00022975"/>
    </source>
</evidence>
<evidence type="ECO:0000256" key="8">
    <source>
        <dbReference type="ARBA" id="ARBA00048116"/>
    </source>
</evidence>
<dbReference type="AlphaFoldDB" id="A0A3F2S274"/>
<keyword evidence="1 9" id="KW-0963">Cytoplasm</keyword>
<feature type="binding site" evidence="9">
    <location>
        <position position="43"/>
    </location>
    <ligand>
        <name>a ribonucleoside 5'-phosphate</name>
        <dbReference type="ChEBI" id="CHEBI:58043"/>
    </ligand>
</feature>
<comment type="domain">
    <text evidence="9">Consists of three domains, a large central CORE domain and two small peripheral domains, NMPbind and LID, which undergo movements during catalysis. The LID domain closes over the site of phosphoryl transfer upon ATP binding. Assembling and dissambling the active center during each catalytic cycle provides an effective means to prevent ATP hydrolysis.</text>
</comment>
<comment type="catalytic activity">
    <reaction evidence="9">
        <text>CMP + ATP = CDP + ADP</text>
        <dbReference type="Rhea" id="RHEA:11600"/>
        <dbReference type="ChEBI" id="CHEBI:30616"/>
        <dbReference type="ChEBI" id="CHEBI:58069"/>
        <dbReference type="ChEBI" id="CHEBI:60377"/>
        <dbReference type="ChEBI" id="CHEBI:456216"/>
        <dbReference type="EC" id="2.7.4.14"/>
    </reaction>
</comment>
<comment type="caution">
    <text evidence="11">The sequence shown here is derived from an EMBL/GenBank/DDBJ whole genome shotgun (WGS) entry which is preliminary data.</text>
</comment>
<dbReference type="GO" id="GO:0005524">
    <property type="term" value="F:ATP binding"/>
    <property type="evidence" value="ECO:0007669"/>
    <property type="project" value="UniProtKB-KW"/>
</dbReference>
<dbReference type="InterPro" id="IPR013167">
    <property type="entry name" value="COG4_M"/>
</dbReference>
<dbReference type="InterPro" id="IPR048682">
    <property type="entry name" value="COG4"/>
</dbReference>
<comment type="cofactor">
    <cofactor evidence="9">
        <name>Mg(2+)</name>
        <dbReference type="ChEBI" id="CHEBI:18420"/>
    </cofactor>
    <text evidence="9">Binds 1 Mg(2+) ion per monomer.</text>
</comment>
<evidence type="ECO:0000256" key="4">
    <source>
        <dbReference type="ARBA" id="ARBA00022777"/>
    </source>
</evidence>
<feature type="binding site" evidence="9">
    <location>
        <begin position="17"/>
        <end position="22"/>
    </location>
    <ligand>
        <name>ATP</name>
        <dbReference type="ChEBI" id="CHEBI:30616"/>
    </ligand>
</feature>
<feature type="domain" description="COG4 transport protein middle alpha-helical bundle" evidence="10">
    <location>
        <begin position="252"/>
        <end position="563"/>
    </location>
</feature>
<feature type="binding site" evidence="9">
    <location>
        <begin position="91"/>
        <end position="94"/>
    </location>
    <ligand>
        <name>a ribonucleoside 5'-phosphate</name>
        <dbReference type="ChEBI" id="CHEBI:58043"/>
    </ligand>
</feature>
<comment type="similarity">
    <text evidence="9">Belongs to the adenylate kinase family. UMP-CMP kinase subfamily.</text>
</comment>
<proteinExistence type="inferred from homology"/>
<dbReference type="FunFam" id="3.40.50.300:FF:000315">
    <property type="entry name" value="Adenylate kinase 1"/>
    <property type="match status" value="1"/>
</dbReference>
<comment type="subcellular location">
    <subcellularLocation>
        <location evidence="9">Cytoplasm</location>
    </subcellularLocation>
    <subcellularLocation>
        <location evidence="9">Nucleus</location>
    </subcellularLocation>
</comment>
<dbReference type="PANTHER" id="PTHR24016">
    <property type="entry name" value="CONSERVED OLIGOMERIC GOLGI COMPLEX SUBUNIT 4"/>
    <property type="match status" value="1"/>
</dbReference>
<evidence type="ECO:0000256" key="3">
    <source>
        <dbReference type="ARBA" id="ARBA00022741"/>
    </source>
</evidence>
<reference evidence="11 12" key="1">
    <citation type="submission" date="2018-07" db="EMBL/GenBank/DDBJ databases">
        <title>Genome sequencing of oomycete isolates from Chile give support for New Zealand origin for Phytophthora kernoviae and make available the first Nothophytophthora sp. genome.</title>
        <authorList>
            <person name="Studholme D.J."/>
            <person name="Sanfuentes E."/>
            <person name="Panda P."/>
            <person name="Hill R."/>
            <person name="Sambles C."/>
            <person name="Grant M."/>
            <person name="Williams N.M."/>
            <person name="Mcdougal R.L."/>
        </authorList>
    </citation>
    <scope>NUCLEOTIDE SEQUENCE [LARGE SCALE GENOMIC DNA]</scope>
    <source>
        <strain evidence="11">Chile6</strain>
    </source>
</reference>
<evidence type="ECO:0000256" key="7">
    <source>
        <dbReference type="ARBA" id="ARBA00023242"/>
    </source>
</evidence>
<dbReference type="GO" id="GO:0005634">
    <property type="term" value="C:nucleus"/>
    <property type="evidence" value="ECO:0007669"/>
    <property type="project" value="UniProtKB-SubCell"/>
</dbReference>
<dbReference type="GO" id="GO:0036431">
    <property type="term" value="F:dCMP kinase activity"/>
    <property type="evidence" value="ECO:0007669"/>
    <property type="project" value="RHEA"/>
</dbReference>
<dbReference type="EMBL" id="MBDO02000009">
    <property type="protein sequence ID" value="RLN68911.1"/>
    <property type="molecule type" value="Genomic_DNA"/>
</dbReference>
<protein>
    <recommendedName>
        <fullName evidence="9">UMP-CMP kinase</fullName>
        <ecNumber evidence="9">2.7.4.14</ecNumber>
    </recommendedName>
    <alternativeName>
        <fullName evidence="9">Deoxycytidylate kinase</fullName>
        <shortName evidence="9">CK</shortName>
        <shortName evidence="9">dCMP kinase</shortName>
    </alternativeName>
    <alternativeName>
        <fullName evidence="9">Uridine monophosphate/cytidine monophosphate kinase</fullName>
        <shortName evidence="9">UMP/CMP kinase</shortName>
        <shortName evidence="9">UMP/CMPK</shortName>
    </alternativeName>
</protein>
<comment type="catalytic activity">
    <reaction evidence="8 9">
        <text>UMP + ATP = UDP + ADP</text>
        <dbReference type="Rhea" id="RHEA:24400"/>
        <dbReference type="ChEBI" id="CHEBI:30616"/>
        <dbReference type="ChEBI" id="CHEBI:57865"/>
        <dbReference type="ChEBI" id="CHEBI:58223"/>
        <dbReference type="ChEBI" id="CHEBI:456216"/>
        <dbReference type="EC" id="2.7.4.14"/>
    </reaction>
</comment>
<evidence type="ECO:0000256" key="9">
    <source>
        <dbReference type="HAMAP-Rule" id="MF_03172"/>
    </source>
</evidence>
<comment type="catalytic activity">
    <reaction evidence="9">
        <text>dCMP + ATP = dCDP + ADP</text>
        <dbReference type="Rhea" id="RHEA:25094"/>
        <dbReference type="ChEBI" id="CHEBI:30616"/>
        <dbReference type="ChEBI" id="CHEBI:57566"/>
        <dbReference type="ChEBI" id="CHEBI:58593"/>
        <dbReference type="ChEBI" id="CHEBI:456216"/>
        <dbReference type="EC" id="2.7.4.14"/>
    </reaction>
</comment>
<sequence length="883" mass="97633">MSAALTKKILFVLGGPGAGKGTQCSKLVEKFGFVHLSAGDLLREERQSGSANGELIDRMIKEGQIVPVKITLSLLQQAMNRSGRDLFLIDGFPRNFDNLQGWQEEMAEDEFQVQGVLFYDCPESVMEERLMERGKTSGRTDDNAEAIRKRFRTYLDSTMPVIMYYEKQDKVFKVDATPGPDEVFEATSALIGPLVADNTHATMSFEESMTTFYVAFAEQQLDQVCQALGDMRISAQRSSSGDADAAAVRNEMLRACELKAQGLQTSALEQLKQACAGADVDVDAALIAFARCSALGAARDAAPRFSSCLETIFATQARASLDRVRGSKQTAKVNENGYIDRAFYVEALSELLTGATDIMNAVADVTSDAQVLQQVLSPIHSSSAGIALQIVQMYAGDARMVAWERRANAQAQRDPRQALEGDDVEADESLQMMDLFLDELAFIIRVLVSYTAFLTTVCEGLGQQDGSDGFQTKVQELSGVYLVLERFYVFQSVHKATAIAEPQELEQGVYVSSVVEDVSFVLNKAFFRASQCMSYHTTLSIVIALVDALESQYLPAILALPSRPCVIPLIPTNATTASGSNVARSSSTTRLDTEAEGEQNDVSFSDMLLQAVDEDLERSLQEEARLIMTINSAFMSGEFIHALHEKINEFSRAGFPNDAPILECLPTPIHEMSEAFRSIVANEVQEVLSRSLRKRLSLVIQRQMDEQLQYVLTSTQYDAFGSQGSPLLQLVEQEVIKNRELHRYERALCSAPFEDLVEAVTQDLTSCVERALLVSRKPCNDLGALQLEREVTDMLARTSTLVPQKSLRAAFTRLFQVVFILNLMQPSHVLDYLASVREELSVETITTLLRMRVDFKQQDVVRAVEQMTKVDVKNAASKTSAPH</sequence>
<dbReference type="GO" id="GO:0033862">
    <property type="term" value="F:UMP kinase activity"/>
    <property type="evidence" value="ECO:0007669"/>
    <property type="project" value="RHEA"/>
</dbReference>
<keyword evidence="2 9" id="KW-0808">Transferase</keyword>
<dbReference type="GO" id="GO:0006221">
    <property type="term" value="P:pyrimidine nucleotide biosynthetic process"/>
    <property type="evidence" value="ECO:0007669"/>
    <property type="project" value="UniProtKB-UniRule"/>
</dbReference>
<accession>A0A3F2S274</accession>
<dbReference type="HAMAP" id="MF_03172">
    <property type="entry name" value="Adenylate_kinase_UMP_CMP_kin"/>
    <property type="match status" value="1"/>
</dbReference>
<dbReference type="NCBIfam" id="TIGR01359">
    <property type="entry name" value="UMP_CMP_kin_fam"/>
    <property type="match status" value="1"/>
</dbReference>
<dbReference type="InterPro" id="IPR033690">
    <property type="entry name" value="Adenylat_kinase_CS"/>
</dbReference>
<feature type="binding site" evidence="9">
    <location>
        <position position="133"/>
    </location>
    <ligand>
        <name>ATP</name>
        <dbReference type="ChEBI" id="CHEBI:30616"/>
    </ligand>
</feature>
<feature type="region of interest" description="LID" evidence="9">
    <location>
        <begin position="132"/>
        <end position="142"/>
    </location>
</feature>
<dbReference type="Pfam" id="PF00406">
    <property type="entry name" value="ADK"/>
    <property type="match status" value="1"/>
</dbReference>
<organism evidence="11 12">
    <name type="scientific">Phytophthora kernoviae</name>
    <dbReference type="NCBI Taxonomy" id="325452"/>
    <lineage>
        <taxon>Eukaryota</taxon>
        <taxon>Sar</taxon>
        <taxon>Stramenopiles</taxon>
        <taxon>Oomycota</taxon>
        <taxon>Peronosporomycetes</taxon>
        <taxon>Peronosporales</taxon>
        <taxon>Peronosporaceae</taxon>
        <taxon>Phytophthora</taxon>
    </lineage>
</organism>
<evidence type="ECO:0000313" key="12">
    <source>
        <dbReference type="Proteomes" id="UP000277300"/>
    </source>
</evidence>
<feature type="binding site" evidence="9">
    <location>
        <position position="150"/>
    </location>
    <ligand>
        <name>a ribonucleoside 5'-phosphate</name>
        <dbReference type="ChEBI" id="CHEBI:58043"/>
    </ligand>
</feature>
<dbReference type="Gene3D" id="3.40.50.300">
    <property type="entry name" value="P-loop containing nucleotide triphosphate hydrolases"/>
    <property type="match status" value="1"/>
</dbReference>
<feature type="binding site" evidence="9">
    <location>
        <position position="98"/>
    </location>
    <ligand>
        <name>CMP</name>
        <dbReference type="ChEBI" id="CHEBI:60377"/>
    </ligand>
</feature>
<keyword evidence="3 9" id="KW-0547">Nucleotide-binding</keyword>
<evidence type="ECO:0000256" key="1">
    <source>
        <dbReference type="ARBA" id="ARBA00022490"/>
    </source>
</evidence>
<gene>
    <name evidence="11" type="ORF">BBP00_00000715</name>
</gene>
<evidence type="ECO:0000313" key="11">
    <source>
        <dbReference type="EMBL" id="RLN68911.1"/>
    </source>
</evidence>
<dbReference type="Pfam" id="PF20662">
    <property type="entry name" value="COG4_C"/>
    <property type="match status" value="1"/>
</dbReference>
<evidence type="ECO:0000256" key="2">
    <source>
        <dbReference type="ARBA" id="ARBA00022679"/>
    </source>
</evidence>
<name>A0A3F2S274_9STRA</name>
<feature type="binding site" evidence="9">
    <location>
        <position position="178"/>
    </location>
    <ligand>
        <name>ATP</name>
        <dbReference type="ChEBI" id="CHEBI:30616"/>
    </ligand>
</feature>
<dbReference type="PROSITE" id="PS00113">
    <property type="entry name" value="ADENYLATE_KINASE"/>
    <property type="match status" value="1"/>
</dbReference>
<dbReference type="GO" id="GO:0005737">
    <property type="term" value="C:cytoplasm"/>
    <property type="evidence" value="ECO:0007669"/>
    <property type="project" value="UniProtKB-SubCell"/>
</dbReference>
<dbReference type="InterPro" id="IPR000850">
    <property type="entry name" value="Adenylat/UMP-CMP_kin"/>
</dbReference>
<keyword evidence="5 9" id="KW-0067">ATP-binding</keyword>
<dbReference type="InterPro" id="IPR048684">
    <property type="entry name" value="COG4_C"/>
</dbReference>
<dbReference type="Pfam" id="PF08318">
    <property type="entry name" value="COG4_m"/>
    <property type="match status" value="1"/>
</dbReference>
<dbReference type="OrthoDB" id="47059at2759"/>
<dbReference type="EC" id="2.7.4.14" evidence="9"/>
<dbReference type="SMART" id="SM00762">
    <property type="entry name" value="Cog4"/>
    <property type="match status" value="1"/>
</dbReference>
<keyword evidence="6 9" id="KW-0665">Pyrimidine biosynthesis</keyword>
<dbReference type="Proteomes" id="UP000277300">
    <property type="component" value="Unassembled WGS sequence"/>
</dbReference>
<dbReference type="SUPFAM" id="SSF52540">
    <property type="entry name" value="P-loop containing nucleoside triphosphate hydrolases"/>
    <property type="match status" value="1"/>
</dbReference>
<comment type="subunit">
    <text evidence="9">Monomer.</text>
</comment>
<dbReference type="PANTHER" id="PTHR24016:SF0">
    <property type="entry name" value="CONSERVED OLIGOMERIC GOLGI COMPLEX SUBUNIT 4"/>
    <property type="match status" value="1"/>
</dbReference>
<keyword evidence="7 9" id="KW-0539">Nucleus</keyword>
<comment type="caution">
    <text evidence="9">Lacks conserved residue(s) required for the propagation of feature annotation.</text>
</comment>
<dbReference type="PRINTS" id="PR00094">
    <property type="entry name" value="ADENYLTKNASE"/>
</dbReference>
<comment type="function">
    <text evidence="9">Catalyzes the phosphorylation of pyrimidine nucleoside monophosphates at the expense of ATP. Plays an important role in de novo pyrimidine nucleotide biosynthesis. Has preference for UMP and CMP as phosphate acceptors.</text>
</comment>
<dbReference type="InterPro" id="IPR006266">
    <property type="entry name" value="UMP_CMP_kinase"/>
</dbReference>
<keyword evidence="4 9" id="KW-0418">Kinase</keyword>
<dbReference type="CDD" id="cd01428">
    <property type="entry name" value="ADK"/>
    <property type="match status" value="1"/>
</dbReference>
<feature type="binding site" evidence="9">
    <location>
        <position position="139"/>
    </location>
    <ligand>
        <name>a ribonucleoside 5'-phosphate</name>
        <dbReference type="ChEBI" id="CHEBI:58043"/>
    </ligand>
</feature>
<feature type="binding site" evidence="9">
    <location>
        <begin position="64"/>
        <end position="66"/>
    </location>
    <ligand>
        <name>a ribonucleoside 5'-phosphate</name>
        <dbReference type="ChEBI" id="CHEBI:58043"/>
    </ligand>
</feature>
<dbReference type="HAMAP" id="MF_00235">
    <property type="entry name" value="Adenylate_kinase_Adk"/>
    <property type="match status" value="1"/>
</dbReference>
<dbReference type="GO" id="GO:0006207">
    <property type="term" value="P:'de novo' pyrimidine nucleobase biosynthetic process"/>
    <property type="evidence" value="ECO:0007669"/>
    <property type="project" value="InterPro"/>
</dbReference>
<dbReference type="Gene3D" id="1.20.58.1970">
    <property type="match status" value="1"/>
</dbReference>
<dbReference type="GO" id="GO:0036430">
    <property type="term" value="F:CMP kinase activity"/>
    <property type="evidence" value="ECO:0007669"/>
    <property type="project" value="RHEA"/>
</dbReference>